<dbReference type="GO" id="GO:0016787">
    <property type="term" value="F:hydrolase activity"/>
    <property type="evidence" value="ECO:0007669"/>
    <property type="project" value="UniProtKB-KW"/>
</dbReference>
<dbReference type="Pfam" id="PF00823">
    <property type="entry name" value="PPE"/>
    <property type="match status" value="1"/>
</dbReference>
<dbReference type="Pfam" id="PF00545">
    <property type="entry name" value="Ribonuclease"/>
    <property type="match status" value="1"/>
</dbReference>
<dbReference type="OrthoDB" id="4761013at2"/>
<dbReference type="InterPro" id="IPR038332">
    <property type="entry name" value="PPE_sf"/>
</dbReference>
<sequence length="423" mass="45056">MAPVLEVDVDALNADGRRLESLGHPLAQSNCAPPGSDSVSLGAARALNAHEMALIDVLEYATRVRETGGAVLRSAAVAFELADRAGAESIHRVDNTNAPPIAPSSGPLQMPALPLVPHQPPIASIPELPALPSVGGEQFSADLHSGPGPADLRDFSRTWHNYGQDITRCADDTRSVGVKVNEHWSSGDKAANNIMDQARWLDSAAAWAERLSVAAEAVAHAFDIAKQDTPTPDEFANAESDVMEAAALMAVSPAIGMIEYQQATSRYADLVATAEESAKQYHASVGAALTGVGNPIVPCPPIASKADIPNIPLPPVRSGSVPPDVVYNADQIPGAPKGPEIKIGNTTKETVFLNGRQFVGGDQWMNMFGDLPTVDSSGSPIKYYEYDRYPYTPGVNRGTDRIIIGTDGNRYFTHDHYTTFIRF</sequence>
<dbReference type="EMBL" id="QJJU01000030">
    <property type="protein sequence ID" value="PXX01425.1"/>
    <property type="molecule type" value="Genomic_DNA"/>
</dbReference>
<keyword evidence="3" id="KW-0378">Hydrolase</keyword>
<dbReference type="GO" id="GO:0004521">
    <property type="term" value="F:RNA endonuclease activity"/>
    <property type="evidence" value="ECO:0007669"/>
    <property type="project" value="InterPro"/>
</dbReference>
<dbReference type="InterPro" id="IPR000030">
    <property type="entry name" value="PPE_dom"/>
</dbReference>
<name>A0A318H7N0_9MYCO</name>
<protein>
    <submittedName>
        <fullName evidence="5">Ribonuclease</fullName>
    </submittedName>
</protein>
<evidence type="ECO:0000259" key="4">
    <source>
        <dbReference type="Pfam" id="PF00823"/>
    </source>
</evidence>
<reference evidence="6" key="1">
    <citation type="submission" date="2018-05" db="EMBL/GenBank/DDBJ databases">
        <authorList>
            <person name="Deangelis K."/>
            <person name="Huntemann M."/>
            <person name="Clum A."/>
            <person name="Pillay M."/>
            <person name="Palaniappan K."/>
            <person name="Varghese N."/>
            <person name="Mikhailova N."/>
            <person name="Stamatis D."/>
            <person name="Reddy T."/>
            <person name="Daum C."/>
            <person name="Shapiro N."/>
            <person name="Ivanova N."/>
            <person name="Kyrpides N."/>
            <person name="Woyke T."/>
        </authorList>
    </citation>
    <scope>NUCLEOTIDE SEQUENCE [LARGE SCALE GENOMIC DNA]</scope>
    <source>
        <strain evidence="6">GAS496</strain>
    </source>
</reference>
<dbReference type="AlphaFoldDB" id="A0A318H7N0"/>
<evidence type="ECO:0000256" key="3">
    <source>
        <dbReference type="ARBA" id="ARBA00022801"/>
    </source>
</evidence>
<dbReference type="SUPFAM" id="SSF140459">
    <property type="entry name" value="PE/PPE dimer-like"/>
    <property type="match status" value="1"/>
</dbReference>
<gene>
    <name evidence="5" type="ORF">C8E89_13053</name>
</gene>
<evidence type="ECO:0000313" key="5">
    <source>
        <dbReference type="EMBL" id="PXX01425.1"/>
    </source>
</evidence>
<dbReference type="InterPro" id="IPR000026">
    <property type="entry name" value="N1-like"/>
</dbReference>
<keyword evidence="6" id="KW-1185">Reference proteome</keyword>
<accession>A0A318H7N0</accession>
<dbReference type="SUPFAM" id="SSF53933">
    <property type="entry name" value="Microbial ribonucleases"/>
    <property type="match status" value="1"/>
</dbReference>
<evidence type="ECO:0000256" key="1">
    <source>
        <dbReference type="ARBA" id="ARBA00010652"/>
    </source>
</evidence>
<proteinExistence type="inferred from homology"/>
<organism evidence="5 6">
    <name type="scientific">Mycolicibacterium moriokaense</name>
    <dbReference type="NCBI Taxonomy" id="39691"/>
    <lineage>
        <taxon>Bacteria</taxon>
        <taxon>Bacillati</taxon>
        <taxon>Actinomycetota</taxon>
        <taxon>Actinomycetes</taxon>
        <taxon>Mycobacteriales</taxon>
        <taxon>Mycobacteriaceae</taxon>
        <taxon>Mycolicibacterium</taxon>
    </lineage>
</organism>
<dbReference type="InterPro" id="IPR016191">
    <property type="entry name" value="Ribonuclease/ribotoxin"/>
</dbReference>
<evidence type="ECO:0000256" key="2">
    <source>
        <dbReference type="ARBA" id="ARBA00022722"/>
    </source>
</evidence>
<dbReference type="Proteomes" id="UP000247781">
    <property type="component" value="Unassembled WGS sequence"/>
</dbReference>
<comment type="similarity">
    <text evidence="1">Belongs to the mycobacterial PPE family.</text>
</comment>
<feature type="domain" description="PPE" evidence="4">
    <location>
        <begin position="137"/>
        <end position="290"/>
    </location>
</feature>
<dbReference type="Gene3D" id="1.20.1260.20">
    <property type="entry name" value="PPE superfamily"/>
    <property type="match status" value="1"/>
</dbReference>
<dbReference type="GO" id="GO:0003723">
    <property type="term" value="F:RNA binding"/>
    <property type="evidence" value="ECO:0007669"/>
    <property type="project" value="InterPro"/>
</dbReference>
<reference evidence="5 6" key="2">
    <citation type="submission" date="2018-06" db="EMBL/GenBank/DDBJ databases">
        <title>Sequencing of bacterial isolates from soil warming experiment in Harvard Forest, Massachusetts, USA.</title>
        <authorList>
            <person name="Deangelis K.PhD."/>
        </authorList>
    </citation>
    <scope>NUCLEOTIDE SEQUENCE [LARGE SCALE GENOMIC DNA]</scope>
    <source>
        <strain evidence="5 6">GAS496</strain>
    </source>
</reference>
<keyword evidence="2" id="KW-0540">Nuclease</keyword>
<comment type="caution">
    <text evidence="5">The sequence shown here is derived from an EMBL/GenBank/DDBJ whole genome shotgun (WGS) entry which is preliminary data.</text>
</comment>
<evidence type="ECO:0000313" key="6">
    <source>
        <dbReference type="Proteomes" id="UP000247781"/>
    </source>
</evidence>
<dbReference type="Gene3D" id="3.10.450.30">
    <property type="entry name" value="Microbial ribonucleases"/>
    <property type="match status" value="1"/>
</dbReference>